<gene>
    <name evidence="2" type="ORF">O181_023456</name>
</gene>
<keyword evidence="3" id="KW-1185">Reference proteome</keyword>
<evidence type="ECO:0000256" key="1">
    <source>
        <dbReference type="SAM" id="SignalP"/>
    </source>
</evidence>
<reference evidence="2" key="1">
    <citation type="submission" date="2021-03" db="EMBL/GenBank/DDBJ databases">
        <title>Draft genome sequence of rust myrtle Austropuccinia psidii MF-1, a brazilian biotype.</title>
        <authorList>
            <person name="Quecine M.C."/>
            <person name="Pachon D.M.R."/>
            <person name="Bonatelli M.L."/>
            <person name="Correr F.H."/>
            <person name="Franceschini L.M."/>
            <person name="Leite T.F."/>
            <person name="Margarido G.R.A."/>
            <person name="Almeida C.A."/>
            <person name="Ferrarezi J.A."/>
            <person name="Labate C.A."/>
        </authorList>
    </citation>
    <scope>NUCLEOTIDE SEQUENCE</scope>
    <source>
        <strain evidence="2">MF-1</strain>
    </source>
</reference>
<feature type="signal peptide" evidence="1">
    <location>
        <begin position="1"/>
        <end position="26"/>
    </location>
</feature>
<dbReference type="AlphaFoldDB" id="A0A9Q3CJE9"/>
<organism evidence="2 3">
    <name type="scientific">Austropuccinia psidii MF-1</name>
    <dbReference type="NCBI Taxonomy" id="1389203"/>
    <lineage>
        <taxon>Eukaryota</taxon>
        <taxon>Fungi</taxon>
        <taxon>Dikarya</taxon>
        <taxon>Basidiomycota</taxon>
        <taxon>Pucciniomycotina</taxon>
        <taxon>Pucciniomycetes</taxon>
        <taxon>Pucciniales</taxon>
        <taxon>Sphaerophragmiaceae</taxon>
        <taxon>Austropuccinia</taxon>
    </lineage>
</organism>
<dbReference type="EMBL" id="AVOT02007362">
    <property type="protein sequence ID" value="MBW0483741.1"/>
    <property type="molecule type" value="Genomic_DNA"/>
</dbReference>
<feature type="chain" id="PRO_5040146905" evidence="1">
    <location>
        <begin position="27"/>
        <end position="99"/>
    </location>
</feature>
<evidence type="ECO:0000313" key="3">
    <source>
        <dbReference type="Proteomes" id="UP000765509"/>
    </source>
</evidence>
<proteinExistence type="predicted"/>
<evidence type="ECO:0000313" key="2">
    <source>
        <dbReference type="EMBL" id="MBW0483741.1"/>
    </source>
</evidence>
<comment type="caution">
    <text evidence="2">The sequence shown here is derived from an EMBL/GenBank/DDBJ whole genome shotgun (WGS) entry which is preliminary data.</text>
</comment>
<keyword evidence="1" id="KW-0732">Signal</keyword>
<dbReference type="Proteomes" id="UP000765509">
    <property type="component" value="Unassembled WGS sequence"/>
</dbReference>
<protein>
    <submittedName>
        <fullName evidence="2">Uncharacterized protein</fullName>
    </submittedName>
</protein>
<accession>A0A9Q3CJE9</accession>
<sequence length="99" mass="11047">MNIFQASQFVSLVISLILLQSFTVEAFSCTKHESAPNGVCAKTVKEQKIVSPAARETVSGKIDFTCPDDKEVCCTFHHTEQETITKQEFNNSCFEKDLP</sequence>
<name>A0A9Q3CJE9_9BASI</name>